<dbReference type="GO" id="GO:0005737">
    <property type="term" value="C:cytoplasm"/>
    <property type="evidence" value="ECO:0007669"/>
    <property type="project" value="TreeGrafter"/>
</dbReference>
<evidence type="ECO:0000313" key="3">
    <source>
        <dbReference type="Proteomes" id="UP000663864"/>
    </source>
</evidence>
<organism evidence="2 3">
    <name type="scientific">Rotaria sordida</name>
    <dbReference type="NCBI Taxonomy" id="392033"/>
    <lineage>
        <taxon>Eukaryota</taxon>
        <taxon>Metazoa</taxon>
        <taxon>Spiralia</taxon>
        <taxon>Gnathifera</taxon>
        <taxon>Rotifera</taxon>
        <taxon>Eurotatoria</taxon>
        <taxon>Bdelloidea</taxon>
        <taxon>Philodinida</taxon>
        <taxon>Philodinidae</taxon>
        <taxon>Rotaria</taxon>
    </lineage>
</organism>
<dbReference type="Proteomes" id="UP000663864">
    <property type="component" value="Unassembled WGS sequence"/>
</dbReference>
<name>A0A813YT57_9BILA</name>
<keyword evidence="1" id="KW-0175">Coiled coil</keyword>
<feature type="coiled-coil region" evidence="1">
    <location>
        <begin position="63"/>
        <end position="97"/>
    </location>
</feature>
<dbReference type="AlphaFoldDB" id="A0A813YT57"/>
<evidence type="ECO:0000313" key="2">
    <source>
        <dbReference type="EMBL" id="CAF0888717.1"/>
    </source>
</evidence>
<evidence type="ECO:0000256" key="1">
    <source>
        <dbReference type="SAM" id="Coils"/>
    </source>
</evidence>
<gene>
    <name evidence="2" type="ORF">ZHD862_LOCUS6768</name>
</gene>
<accession>A0A813YT57</accession>
<proteinExistence type="predicted"/>
<comment type="caution">
    <text evidence="2">The sequence shown here is derived from an EMBL/GenBank/DDBJ whole genome shotgun (WGS) entry which is preliminary data.</text>
</comment>
<dbReference type="PANTHER" id="PTHR16306:SF0">
    <property type="entry name" value="TRANSLIN-ASSOCIATED FACTOR X-INTERACTING PROTEIN 1"/>
    <property type="match status" value="1"/>
</dbReference>
<dbReference type="EMBL" id="CAJNOT010000196">
    <property type="protein sequence ID" value="CAF0888717.1"/>
    <property type="molecule type" value="Genomic_DNA"/>
</dbReference>
<dbReference type="PANTHER" id="PTHR16306">
    <property type="entry name" value="TRANSLIN-ASSOCIATED FACTOR X-INTERACTING PROTEIN 1"/>
    <property type="match status" value="1"/>
</dbReference>
<sequence>MQEKTNTNEDNLLLKHFYDEDLYNNSDEYGLDITTLRYTLLQCRRQLLVWINALIDAEYAYTKVELREDFNKLKFEYDKLKNETNLLKNNFQELIDNCKFLIEQTTAILKERDGYYSEWKFNRNILTPRPDWDKCSHLITQWKNLSIGKTSEELVDVLINEIIHGNTKENNNEYFSMIINNKNELNQKNIFFEQLSIDTSSEEKFIKNRHMRRRITGLLIKEIWSNKLFDENKLETKTNIKLTDYVFDYLTKRFNNKEIAIEIGYNIKDACNRYCNNYEINLFWQILTGQIEENVYHYEIKEFARILQYLIKLCSHSSSQSLLWTIRWSDLLTALHELYPNWINERISLLIIAAEKDLKQSSKERNDYFEFLLLFTEDDEGHIGEFLMTIRQQLQLDKIEYIEKIKDLLIGYPLISIKQFKQAVQLVDPHISKNELERYVNWVFELEKILLTLNQQEISSKTNENIQLIKQLKKRDFEEIILRLERCSCFMH</sequence>
<reference evidence="2" key="1">
    <citation type="submission" date="2021-02" db="EMBL/GenBank/DDBJ databases">
        <authorList>
            <person name="Nowell W R."/>
        </authorList>
    </citation>
    <scope>NUCLEOTIDE SEQUENCE</scope>
</reference>
<protein>
    <submittedName>
        <fullName evidence="2">Uncharacterized protein</fullName>
    </submittedName>
</protein>